<dbReference type="InterPro" id="IPR001509">
    <property type="entry name" value="Epimerase_deHydtase"/>
</dbReference>
<evidence type="ECO:0000259" key="2">
    <source>
        <dbReference type="Pfam" id="PF01370"/>
    </source>
</evidence>
<feature type="domain" description="NAD-dependent epimerase/dehydratase" evidence="2">
    <location>
        <begin position="3"/>
        <end position="216"/>
    </location>
</feature>
<dbReference type="RefSeq" id="WP_341567407.1">
    <property type="nucleotide sequence ID" value="NZ_JBAKAR010000008.1"/>
</dbReference>
<dbReference type="Gene3D" id="3.40.50.720">
    <property type="entry name" value="NAD(P)-binding Rossmann-like Domain"/>
    <property type="match status" value="1"/>
</dbReference>
<evidence type="ECO:0000259" key="3">
    <source>
        <dbReference type="Pfam" id="PF08338"/>
    </source>
</evidence>
<dbReference type="EMBL" id="JBAKAR010000008">
    <property type="protein sequence ID" value="MEL0613714.1"/>
    <property type="molecule type" value="Genomic_DNA"/>
</dbReference>
<dbReference type="Proteomes" id="UP001379949">
    <property type="component" value="Unassembled WGS sequence"/>
</dbReference>
<evidence type="ECO:0000313" key="5">
    <source>
        <dbReference type="Proteomes" id="UP001379949"/>
    </source>
</evidence>
<evidence type="ECO:0000256" key="1">
    <source>
        <dbReference type="ARBA" id="ARBA00009353"/>
    </source>
</evidence>
<dbReference type="InterPro" id="IPR036291">
    <property type="entry name" value="NAD(P)-bd_dom_sf"/>
</dbReference>
<dbReference type="PANTHER" id="PTHR11092">
    <property type="entry name" value="SUGAR NUCLEOTIDE EPIMERASE RELATED"/>
    <property type="match status" value="1"/>
</dbReference>
<dbReference type="NCBIfam" id="TIGR01777">
    <property type="entry name" value="yfcH"/>
    <property type="match status" value="1"/>
</dbReference>
<comment type="caution">
    <text evidence="4">The sequence shown here is derived from an EMBL/GenBank/DDBJ whole genome shotgun (WGS) entry which is preliminary data.</text>
</comment>
<dbReference type="SUPFAM" id="SSF51735">
    <property type="entry name" value="NAD(P)-binding Rossmann-fold domains"/>
    <property type="match status" value="1"/>
</dbReference>
<name>A0ABU9G5E6_9GAMM</name>
<dbReference type="PANTHER" id="PTHR11092:SF0">
    <property type="entry name" value="EPIMERASE FAMILY PROTEIN SDR39U1"/>
    <property type="match status" value="1"/>
</dbReference>
<accession>A0ABU9G5E6</accession>
<dbReference type="InterPro" id="IPR010099">
    <property type="entry name" value="SDR39U1"/>
</dbReference>
<keyword evidence="5" id="KW-1185">Reference proteome</keyword>
<evidence type="ECO:0000313" key="4">
    <source>
        <dbReference type="EMBL" id="MEL0613714.1"/>
    </source>
</evidence>
<sequence>MKILISGATGFVGTALTALLQSSGHQLFALVRHVDIRLAPNITQYTLETLHELDQQMDVFINLAGEGIADKPWSEKRKKSLYESRVTLTRSVKEQLVKTPHTVISMSAIGYYGSHSNAEVDEFSEPDKGFAHELCDKWEAAAFEFSELGARTVVFRLGVILGKNGGALSKMRPAYLCGLGGKIGRGNHGFSWVHLQDVLKGIVSAMLDPRFDGIYNLTAPECVAQKEFAKCYAHVLKRPAVFTTPNILLRLLFGEMSSLLTHGVKAHPKRLIEQGFLFDYKNLEAALMAIENKH</sequence>
<dbReference type="InterPro" id="IPR013549">
    <property type="entry name" value="DUF1731"/>
</dbReference>
<organism evidence="4 5">
    <name type="scientific">Marinomonas arenicola</name>
    <dbReference type="NCBI Taxonomy" id="569601"/>
    <lineage>
        <taxon>Bacteria</taxon>
        <taxon>Pseudomonadati</taxon>
        <taxon>Pseudomonadota</taxon>
        <taxon>Gammaproteobacteria</taxon>
        <taxon>Oceanospirillales</taxon>
        <taxon>Oceanospirillaceae</taxon>
        <taxon>Marinomonas</taxon>
    </lineage>
</organism>
<feature type="domain" description="DUF1731" evidence="3">
    <location>
        <begin position="245"/>
        <end position="290"/>
    </location>
</feature>
<dbReference type="Pfam" id="PF01370">
    <property type="entry name" value="Epimerase"/>
    <property type="match status" value="1"/>
</dbReference>
<dbReference type="Pfam" id="PF08338">
    <property type="entry name" value="DUF1731"/>
    <property type="match status" value="1"/>
</dbReference>
<protein>
    <submittedName>
        <fullName evidence="4">TIGR01777 family oxidoreductase</fullName>
    </submittedName>
</protein>
<proteinExistence type="inferred from homology"/>
<comment type="similarity">
    <text evidence="1">Belongs to the NAD(P)-dependent epimerase/dehydratase family. SDR39U1 subfamily.</text>
</comment>
<gene>
    <name evidence="4" type="ORF">V6242_11205</name>
</gene>
<reference evidence="4 5" key="1">
    <citation type="submission" date="2024-02" db="EMBL/GenBank/DDBJ databases">
        <title>Bacteria isolated from the canopy kelp, Nereocystis luetkeana.</title>
        <authorList>
            <person name="Pfister C.A."/>
            <person name="Younker I.T."/>
            <person name="Light S.H."/>
        </authorList>
    </citation>
    <scope>NUCLEOTIDE SEQUENCE [LARGE SCALE GENOMIC DNA]</scope>
    <source>
        <strain evidence="4 5">TI.4.07</strain>
    </source>
</reference>